<dbReference type="InterPro" id="IPR036273">
    <property type="entry name" value="CRAL/TRIO_N_dom_sf"/>
</dbReference>
<dbReference type="CDD" id="cd00170">
    <property type="entry name" value="SEC14"/>
    <property type="match status" value="1"/>
</dbReference>
<evidence type="ECO:0000259" key="1">
    <source>
        <dbReference type="PROSITE" id="PS50191"/>
    </source>
</evidence>
<dbReference type="PROSITE" id="PS50191">
    <property type="entry name" value="CRAL_TRIO"/>
    <property type="match status" value="1"/>
</dbReference>
<dbReference type="EnsemblMetazoa" id="GAUT028395-RA">
    <property type="protein sequence ID" value="GAUT028395-PA"/>
    <property type="gene ID" value="GAUT028395"/>
</dbReference>
<accession>A0A1A9V7H9</accession>
<protein>
    <submittedName>
        <fullName evidence="2">CRAL-TRIO domain-containing protein</fullName>
    </submittedName>
</protein>
<dbReference type="Proteomes" id="UP000078200">
    <property type="component" value="Unassembled WGS sequence"/>
</dbReference>
<dbReference type="GO" id="GO:1902936">
    <property type="term" value="F:phosphatidylinositol bisphosphate binding"/>
    <property type="evidence" value="ECO:0007669"/>
    <property type="project" value="TreeGrafter"/>
</dbReference>
<dbReference type="AlphaFoldDB" id="A0A1A9V7H9"/>
<dbReference type="STRING" id="7395.A0A1A9V7H9"/>
<dbReference type="Gene3D" id="1.20.5.1200">
    <property type="entry name" value="Alpha-tocopherol transfer"/>
    <property type="match status" value="1"/>
</dbReference>
<sequence>MTEIALEKLFRLEVEDSSDFGKEVALKELRETPKNVLTGLKRLKHLLENETNIPKDMPKNNEIWLMNFLRLCKFYPESAKEKILCHLELKKKFSNFLKNSQIIDLKDPKAKNSFYVLKQRDQLGRRVIIQKIEYWKTSAVDKYELFCTFDAIINTLRLEPDTQINGIVAIMDMKNMSFSQILQMTPNFAKTLTDYLYAYLPLRLKAYHIINNPAIAQPFIKLAIQLLNEKYRQRALVHGKDMKKLHRHIAVDCLPECYGGCGKDVEVESSELFDIAKVYANDFKTFQECERID</sequence>
<dbReference type="InterPro" id="IPR036865">
    <property type="entry name" value="CRAL-TRIO_dom_sf"/>
</dbReference>
<name>A0A1A9V7H9_GLOAU</name>
<dbReference type="VEuPathDB" id="VectorBase:GAUT028395"/>
<reference evidence="2" key="1">
    <citation type="submission" date="2020-05" db="UniProtKB">
        <authorList>
            <consortium name="EnsemblMetazoa"/>
        </authorList>
    </citation>
    <scope>IDENTIFICATION</scope>
    <source>
        <strain evidence="2">TTRI</strain>
    </source>
</reference>
<dbReference type="Gene3D" id="3.40.525.10">
    <property type="entry name" value="CRAL-TRIO lipid binding domain"/>
    <property type="match status" value="1"/>
</dbReference>
<dbReference type="InterPro" id="IPR001251">
    <property type="entry name" value="CRAL-TRIO_dom"/>
</dbReference>
<dbReference type="GO" id="GO:0016020">
    <property type="term" value="C:membrane"/>
    <property type="evidence" value="ECO:0007669"/>
    <property type="project" value="TreeGrafter"/>
</dbReference>
<dbReference type="SUPFAM" id="SSF46938">
    <property type="entry name" value="CRAL/TRIO N-terminal domain"/>
    <property type="match status" value="1"/>
</dbReference>
<dbReference type="Pfam" id="PF00650">
    <property type="entry name" value="CRAL_TRIO"/>
    <property type="match status" value="1"/>
</dbReference>
<dbReference type="SMART" id="SM00516">
    <property type="entry name" value="SEC14"/>
    <property type="match status" value="1"/>
</dbReference>
<proteinExistence type="predicted"/>
<dbReference type="PRINTS" id="PR00180">
    <property type="entry name" value="CRETINALDHBP"/>
</dbReference>
<dbReference type="Gene3D" id="1.10.8.20">
    <property type="entry name" value="N-terminal domain of phosphatidylinositol transfer protein sec14p"/>
    <property type="match status" value="1"/>
</dbReference>
<evidence type="ECO:0000313" key="2">
    <source>
        <dbReference type="EnsemblMetazoa" id="GAUT028395-PA"/>
    </source>
</evidence>
<dbReference type="PANTHER" id="PTHR10174">
    <property type="entry name" value="ALPHA-TOCOPHEROL TRANSFER PROTEIN-RELATED"/>
    <property type="match status" value="1"/>
</dbReference>
<organism evidence="2 3">
    <name type="scientific">Glossina austeni</name>
    <name type="common">Savannah tsetse fly</name>
    <dbReference type="NCBI Taxonomy" id="7395"/>
    <lineage>
        <taxon>Eukaryota</taxon>
        <taxon>Metazoa</taxon>
        <taxon>Ecdysozoa</taxon>
        <taxon>Arthropoda</taxon>
        <taxon>Hexapoda</taxon>
        <taxon>Insecta</taxon>
        <taxon>Pterygota</taxon>
        <taxon>Neoptera</taxon>
        <taxon>Endopterygota</taxon>
        <taxon>Diptera</taxon>
        <taxon>Brachycera</taxon>
        <taxon>Muscomorpha</taxon>
        <taxon>Hippoboscoidea</taxon>
        <taxon>Glossinidae</taxon>
        <taxon>Glossina</taxon>
    </lineage>
</organism>
<keyword evidence="3" id="KW-1185">Reference proteome</keyword>
<dbReference type="PANTHER" id="PTHR10174:SF130">
    <property type="entry name" value="ALPHA-TOCOPHEROL TRANSFER PROTEIN-LIKE"/>
    <property type="match status" value="1"/>
</dbReference>
<feature type="domain" description="CRAL-TRIO" evidence="1">
    <location>
        <begin position="104"/>
        <end position="266"/>
    </location>
</feature>
<dbReference type="SUPFAM" id="SSF52087">
    <property type="entry name" value="CRAL/TRIO domain"/>
    <property type="match status" value="1"/>
</dbReference>
<evidence type="ECO:0000313" key="3">
    <source>
        <dbReference type="Proteomes" id="UP000078200"/>
    </source>
</evidence>